<reference evidence="1" key="1">
    <citation type="submission" date="2009-04" db="EMBL/GenBank/DDBJ databases">
        <authorList>
            <person name="Weinstock G."/>
            <person name="Sodergren E."/>
            <person name="Clifton S."/>
            <person name="Fulton L."/>
            <person name="Fulton B."/>
            <person name="Courtney L."/>
            <person name="Fronick C."/>
            <person name="Harrison M."/>
            <person name="Strong C."/>
            <person name="Farmer C."/>
            <person name="Delahaunty K."/>
            <person name="Markovic C."/>
            <person name="Hall O."/>
            <person name="Minx P."/>
            <person name="Tomlinson C."/>
            <person name="Mitreva M."/>
            <person name="Nelson J."/>
            <person name="Hou S."/>
            <person name="Wollam A."/>
            <person name="Pepin K.H."/>
            <person name="Johnson M."/>
            <person name="Bhonagiri V."/>
            <person name="Nash W.E."/>
            <person name="Warren W."/>
            <person name="Chinwalla A."/>
            <person name="Mardis E.R."/>
            <person name="Wilson R.K."/>
        </authorList>
    </citation>
    <scope>NUCLEOTIDE SEQUENCE [LARGE SCALE GENOMIC DNA]</scope>
    <source>
        <strain evidence="1">DSM 20098</strain>
    </source>
</reference>
<protein>
    <recommendedName>
        <fullName evidence="3">DUF4439 domain-containing protein</fullName>
    </recommendedName>
</protein>
<evidence type="ECO:0000313" key="1">
    <source>
        <dbReference type="EMBL" id="EEP20575.1"/>
    </source>
</evidence>
<evidence type="ECO:0008006" key="3">
    <source>
        <dbReference type="Google" id="ProtNLM"/>
    </source>
</evidence>
<dbReference type="GeneID" id="42865638"/>
<keyword evidence="2" id="KW-1185">Reference proteome</keyword>
<gene>
    <name evidence="1" type="ORF">BIFANG_03507</name>
</gene>
<accession>C4FGN2</accession>
<dbReference type="PATRIC" id="fig|518635.17.peg.1388"/>
<proteinExistence type="predicted"/>
<dbReference type="EMBL" id="ABYS02000010">
    <property type="protein sequence ID" value="EEP20575.1"/>
    <property type="molecule type" value="Genomic_DNA"/>
</dbReference>
<name>C4FGN2_9BIFI</name>
<dbReference type="Proteomes" id="UP000006408">
    <property type="component" value="Unassembled WGS sequence"/>
</dbReference>
<dbReference type="RefSeq" id="WP_003827260.1">
    <property type="nucleotide sequence ID" value="NZ_AP012322.1"/>
</dbReference>
<dbReference type="eggNOG" id="ENOG5031XYD">
    <property type="taxonomic scope" value="Bacteria"/>
</dbReference>
<organism evidence="1 2">
    <name type="scientific">Bifidobacterium angulatum DSM 20098 = JCM 7096</name>
    <dbReference type="NCBI Taxonomy" id="518635"/>
    <lineage>
        <taxon>Bacteria</taxon>
        <taxon>Bacillati</taxon>
        <taxon>Actinomycetota</taxon>
        <taxon>Actinomycetes</taxon>
        <taxon>Bifidobacteriales</taxon>
        <taxon>Bifidobacteriaceae</taxon>
        <taxon>Bifidobacterium</taxon>
    </lineage>
</organism>
<comment type="caution">
    <text evidence="1">The sequence shown here is derived from an EMBL/GenBank/DDBJ whole genome shotgun (WGS) entry which is preliminary data.</text>
</comment>
<evidence type="ECO:0000313" key="2">
    <source>
        <dbReference type="Proteomes" id="UP000006408"/>
    </source>
</evidence>
<sequence>MQTLRDASLHGTKALAIAAAGALLLSLEGCSTPNLEAQVNEAAKPDTCESAYESAVSSNSAMAAGRPLMSRYLNALIAASSWSSVSVSCPARAAEGIAHAAQAAYTAQQLAGRLGLAAASAPSVDFGALVKLDMDTDVLLDIALEEDRAGFSLGVLAARGVDNATLAASDAHKTAAQRLVSLSGASSDPRQKVYAVDQLISHPQTVHDPANMLETPTLAAIEMNCARSYLTALTDSKHISKNTLAWLADTAKARLWHAYELGYPLVDEAVLSQQSE</sequence>
<dbReference type="STRING" id="1683.Bang102_000650"/>
<dbReference type="HOGENOM" id="CLU_074299_0_0_11"/>
<dbReference type="AlphaFoldDB" id="C4FGN2"/>
<dbReference type="KEGG" id="bang:BBAG_1313"/>